<dbReference type="GO" id="GO:0015833">
    <property type="term" value="P:peptide transport"/>
    <property type="evidence" value="ECO:0007669"/>
    <property type="project" value="TreeGrafter"/>
</dbReference>
<sequence length="528" mass="55939">MKLRRIAVASVALLAIALSACAGGANQGGNGNGGGSSDGGGQLVIDTAFDLTTLDPQRMNEPSGIRILRGVYETALRFTSADAGSIEPWLADYEMSEDEKVLTLTVKEGPTWPDGSPITADDMVFTYQRLIGLKGNPSPNLDGITVEKVGENQLTLTSDSPNPQLPVTMANPSLGIVQKSLAEENGATLDAATDKAEAFFNTESIGSGPYKIEKAEIASQVTLVPNEEYWGEPAKLDRLVFRNVAAATQLINIKAGTANIVDGLSGEQASKLDDSLQVTSEASNQMLYVLMNQNPAINEWTSNADFLAAVRAGIDYDALMEIAGPGTVRAAGIIAPMIPGALDVSEAPKTDVAAAKAALAASGYKGEEVEFHVANDMVVRGVSLLTIAEAIQAQLKELGINLKLNPQPVTTALGPYRAGEQGMALWYVQPSQPHNFETLNYLPDDQMGKRAGWPAGAAPDIEALGEEIRNASDAERVELFGEFQVLMNEEGPYIQLFLPPTTIVTTDNVTGLTMLPSGDFDITQLGTK</sequence>
<dbReference type="RefSeq" id="WP_147824368.1">
    <property type="nucleotide sequence ID" value="NZ_BAAARG010000001.1"/>
</dbReference>
<dbReference type="PROSITE" id="PS51257">
    <property type="entry name" value="PROKAR_LIPOPROTEIN"/>
    <property type="match status" value="1"/>
</dbReference>
<dbReference type="Pfam" id="PF00496">
    <property type="entry name" value="SBP_bac_5"/>
    <property type="match status" value="1"/>
</dbReference>
<organism evidence="3 4">
    <name type="scientific">Microbacterium mitrae</name>
    <dbReference type="NCBI Taxonomy" id="664640"/>
    <lineage>
        <taxon>Bacteria</taxon>
        <taxon>Bacillati</taxon>
        <taxon>Actinomycetota</taxon>
        <taxon>Actinomycetes</taxon>
        <taxon>Micrococcales</taxon>
        <taxon>Microbacteriaceae</taxon>
        <taxon>Microbacterium</taxon>
    </lineage>
</organism>
<feature type="domain" description="Solute-binding protein family 5" evidence="2">
    <location>
        <begin position="86"/>
        <end position="441"/>
    </location>
</feature>
<dbReference type="Gene3D" id="3.90.76.10">
    <property type="entry name" value="Dipeptide-binding Protein, Domain 1"/>
    <property type="match status" value="1"/>
</dbReference>
<dbReference type="GO" id="GO:0042597">
    <property type="term" value="C:periplasmic space"/>
    <property type="evidence" value="ECO:0007669"/>
    <property type="project" value="UniProtKB-ARBA"/>
</dbReference>
<dbReference type="GO" id="GO:0043190">
    <property type="term" value="C:ATP-binding cassette (ABC) transporter complex"/>
    <property type="evidence" value="ECO:0007669"/>
    <property type="project" value="InterPro"/>
</dbReference>
<keyword evidence="4" id="KW-1185">Reference proteome</keyword>
<dbReference type="CDD" id="cd08512">
    <property type="entry name" value="PBP2_NikA_DppA_OppA_like_7"/>
    <property type="match status" value="1"/>
</dbReference>
<evidence type="ECO:0000259" key="2">
    <source>
        <dbReference type="Pfam" id="PF00496"/>
    </source>
</evidence>
<proteinExistence type="predicted"/>
<reference evidence="3 4" key="1">
    <citation type="submission" date="2019-08" db="EMBL/GenBank/DDBJ databases">
        <authorList>
            <person name="Dong K."/>
        </authorList>
    </citation>
    <scope>NUCLEOTIDE SEQUENCE [LARGE SCALE GENOMIC DNA]</scope>
    <source>
        <strain evidence="3 4">M4-8</strain>
    </source>
</reference>
<dbReference type="PANTHER" id="PTHR30290">
    <property type="entry name" value="PERIPLASMIC BINDING COMPONENT OF ABC TRANSPORTER"/>
    <property type="match status" value="1"/>
</dbReference>
<evidence type="ECO:0000313" key="4">
    <source>
        <dbReference type="Proteomes" id="UP000321196"/>
    </source>
</evidence>
<dbReference type="GO" id="GO:1904680">
    <property type="term" value="F:peptide transmembrane transporter activity"/>
    <property type="evidence" value="ECO:0007669"/>
    <property type="project" value="TreeGrafter"/>
</dbReference>
<dbReference type="OrthoDB" id="9046151at2"/>
<dbReference type="Gene3D" id="3.40.190.10">
    <property type="entry name" value="Periplasmic binding protein-like II"/>
    <property type="match status" value="1"/>
</dbReference>
<protein>
    <submittedName>
        <fullName evidence="3">ABC transporter substrate-binding protein</fullName>
    </submittedName>
</protein>
<dbReference type="Proteomes" id="UP000321196">
    <property type="component" value="Unassembled WGS sequence"/>
</dbReference>
<accession>A0A5C8HPZ4</accession>
<feature type="chain" id="PRO_5038699954" evidence="1">
    <location>
        <begin position="23"/>
        <end position="528"/>
    </location>
</feature>
<dbReference type="InterPro" id="IPR039424">
    <property type="entry name" value="SBP_5"/>
</dbReference>
<comment type="caution">
    <text evidence="3">The sequence shown here is derived from an EMBL/GenBank/DDBJ whole genome shotgun (WGS) entry which is preliminary data.</text>
</comment>
<dbReference type="AlphaFoldDB" id="A0A5C8HPZ4"/>
<name>A0A5C8HPZ4_9MICO</name>
<dbReference type="Gene3D" id="3.10.105.10">
    <property type="entry name" value="Dipeptide-binding Protein, Domain 3"/>
    <property type="match status" value="1"/>
</dbReference>
<dbReference type="SUPFAM" id="SSF53850">
    <property type="entry name" value="Periplasmic binding protein-like II"/>
    <property type="match status" value="1"/>
</dbReference>
<keyword evidence="1" id="KW-0732">Signal</keyword>
<gene>
    <name evidence="3" type="ORF">FVP60_00710</name>
</gene>
<dbReference type="EMBL" id="VRSW01000001">
    <property type="protein sequence ID" value="TXK05557.1"/>
    <property type="molecule type" value="Genomic_DNA"/>
</dbReference>
<evidence type="ECO:0000313" key="3">
    <source>
        <dbReference type="EMBL" id="TXK05557.1"/>
    </source>
</evidence>
<dbReference type="PIRSF" id="PIRSF002741">
    <property type="entry name" value="MppA"/>
    <property type="match status" value="1"/>
</dbReference>
<evidence type="ECO:0000256" key="1">
    <source>
        <dbReference type="SAM" id="SignalP"/>
    </source>
</evidence>
<feature type="signal peptide" evidence="1">
    <location>
        <begin position="1"/>
        <end position="22"/>
    </location>
</feature>
<dbReference type="InterPro" id="IPR000914">
    <property type="entry name" value="SBP_5_dom"/>
</dbReference>
<dbReference type="InterPro" id="IPR030678">
    <property type="entry name" value="Peptide/Ni-bd"/>
</dbReference>